<evidence type="ECO:0000313" key="2">
    <source>
        <dbReference type="EMBL" id="MBB6510447.1"/>
    </source>
</evidence>
<dbReference type="Gene3D" id="3.30.420.180">
    <property type="entry name" value="CobE/GbiG C-terminal domain"/>
    <property type="match status" value="1"/>
</dbReference>
<sequence>MIVAGLGCRKGTTRADLLSALDAACTEAGIIRGSIGALATGEMKRQEPGILQLAETLGIPLHIVSDQALLDAEPRTKTVSRHSLAQTPSSSLSEGAALAAAGEWSEIIVPRLISQGATCALAQTKDYP</sequence>
<dbReference type="EC" id="3.7.1.12" evidence="2"/>
<dbReference type="InterPro" id="IPR052553">
    <property type="entry name" value="CbiG_hydrolase"/>
</dbReference>
<accession>A0A7X0JPC1</accession>
<name>A0A7X0JPC1_9HYPH</name>
<dbReference type="SUPFAM" id="SSF159664">
    <property type="entry name" value="CobE/GbiG C-terminal domain-like"/>
    <property type="match status" value="1"/>
</dbReference>
<reference evidence="2 3" key="1">
    <citation type="submission" date="2020-08" db="EMBL/GenBank/DDBJ databases">
        <title>The Agave Microbiome: Exploring the role of microbial communities in plant adaptations to desert environments.</title>
        <authorList>
            <person name="Partida-Martinez L.P."/>
        </authorList>
    </citation>
    <scope>NUCLEOTIDE SEQUENCE [LARGE SCALE GENOMIC DNA]</scope>
    <source>
        <strain evidence="2 3">AS3.12</strain>
    </source>
</reference>
<evidence type="ECO:0000259" key="1">
    <source>
        <dbReference type="Pfam" id="PF01890"/>
    </source>
</evidence>
<proteinExistence type="predicted"/>
<organism evidence="2 3">
    <name type="scientific">Rhizobium soli</name>
    <dbReference type="NCBI Taxonomy" id="424798"/>
    <lineage>
        <taxon>Bacteria</taxon>
        <taxon>Pseudomonadati</taxon>
        <taxon>Pseudomonadota</taxon>
        <taxon>Alphaproteobacteria</taxon>
        <taxon>Hyphomicrobiales</taxon>
        <taxon>Rhizobiaceae</taxon>
        <taxon>Rhizobium/Agrobacterium group</taxon>
        <taxon>Rhizobium</taxon>
    </lineage>
</organism>
<dbReference type="RefSeq" id="WP_184655617.1">
    <property type="nucleotide sequence ID" value="NZ_JACHBU010000008.1"/>
</dbReference>
<gene>
    <name evidence="2" type="ORF">F4695_003836</name>
</gene>
<keyword evidence="2" id="KW-0378">Hydrolase</keyword>
<protein>
    <submittedName>
        <fullName evidence="2">Cobalt-precorrin 5A hydrolase</fullName>
        <ecNumber evidence="2">3.7.1.12</ecNumber>
    </submittedName>
</protein>
<dbReference type="Pfam" id="PF01890">
    <property type="entry name" value="CbiG_C"/>
    <property type="match status" value="1"/>
</dbReference>
<dbReference type="PANTHER" id="PTHR37477:SF1">
    <property type="entry name" value="COBALT-PRECORRIN-5A HYDROLASE"/>
    <property type="match status" value="1"/>
</dbReference>
<evidence type="ECO:0000313" key="3">
    <source>
        <dbReference type="Proteomes" id="UP000585437"/>
    </source>
</evidence>
<dbReference type="InterPro" id="IPR036518">
    <property type="entry name" value="CobE/GbiG_C_sf"/>
</dbReference>
<dbReference type="GO" id="GO:0043779">
    <property type="term" value="F:cobalt-precorrin-5A acetaldehyde-lyase activity"/>
    <property type="evidence" value="ECO:0007669"/>
    <property type="project" value="UniProtKB-EC"/>
</dbReference>
<comment type="caution">
    <text evidence="2">The sequence shown here is derived from an EMBL/GenBank/DDBJ whole genome shotgun (WGS) entry which is preliminary data.</text>
</comment>
<dbReference type="InterPro" id="IPR002750">
    <property type="entry name" value="CobE/GbiG_C"/>
</dbReference>
<feature type="domain" description="CobE/GbiG C-terminal" evidence="1">
    <location>
        <begin position="2"/>
        <end position="122"/>
    </location>
</feature>
<dbReference type="GO" id="GO:0009236">
    <property type="term" value="P:cobalamin biosynthetic process"/>
    <property type="evidence" value="ECO:0007669"/>
    <property type="project" value="InterPro"/>
</dbReference>
<keyword evidence="3" id="KW-1185">Reference proteome</keyword>
<dbReference type="AlphaFoldDB" id="A0A7X0JPC1"/>
<dbReference type="Proteomes" id="UP000585437">
    <property type="component" value="Unassembled WGS sequence"/>
</dbReference>
<dbReference type="EMBL" id="JACHBU010000008">
    <property type="protein sequence ID" value="MBB6510447.1"/>
    <property type="molecule type" value="Genomic_DNA"/>
</dbReference>
<dbReference type="PANTHER" id="PTHR37477">
    <property type="entry name" value="COBALT-PRECORRIN-5A HYDROLASE"/>
    <property type="match status" value="1"/>
</dbReference>